<evidence type="ECO:0000313" key="6">
    <source>
        <dbReference type="Proteomes" id="UP001056079"/>
    </source>
</evidence>
<feature type="domain" description="Carboxylesterase type B" evidence="4">
    <location>
        <begin position="3"/>
        <end position="460"/>
    </location>
</feature>
<keyword evidence="2 3" id="KW-0378">Hydrolase</keyword>
<gene>
    <name evidence="5" type="ORF">K7395_02180</name>
</gene>
<dbReference type="RefSeq" id="WP_006129111.1">
    <property type="nucleotide sequence ID" value="NZ_CP098609.1"/>
</dbReference>
<dbReference type="EC" id="3.1.1.-" evidence="3"/>
<name>A0ABY4UPL0_STRFL</name>
<evidence type="ECO:0000313" key="5">
    <source>
        <dbReference type="EMBL" id="USC45617.1"/>
    </source>
</evidence>
<reference evidence="5" key="1">
    <citation type="submission" date="2021-08" db="EMBL/GenBank/DDBJ databases">
        <title>DNA methylation of m4C regulates biosynthesis of daptomycin in Streptomyces roseosporus L30.</title>
        <authorList>
            <person name="Fang J.-L."/>
        </authorList>
    </citation>
    <scope>NUCLEOTIDE SEQUENCE</scope>
    <source>
        <strain evidence="5">L30</strain>
    </source>
</reference>
<evidence type="ECO:0000259" key="4">
    <source>
        <dbReference type="Pfam" id="PF00135"/>
    </source>
</evidence>
<keyword evidence="6" id="KW-1185">Reference proteome</keyword>
<sequence length="510" mass="53788">MDVFTTKAGRVRGRRAARDGAVVSVRGLPYAAPPFGAFRFREPQPPDPWDGVRDCSAFGPVAPQSAELPGAPVWSPGDEDILTLNIWTPADGPGDLPVLVWIHGGAYVFGSSAQPDFDGTALAGEGLVVVTLNSRLGFEGFGHVPDADDSVVFPDNRGLLDQIAALEWVRDNIAAFGGSPDRVTLAGQSSGATSVACLTVADRARGLFRRAVLHSAVNAFATQEQAARTTAEVAAEAGVPATRAGLLAAPPEALVAATDRVCARYAQDPAAGQRHYDPTIYGPVADGVLLTTDPLEALAAGAGGAVELLVCHTTEEYWLLDAVGSSAQITTEEQLALFAAYFGLPASLVEGHRERLPDAPVLDVYLSLHSGLLFAEYSSRLAEVHARAGGRAFLARFDRRRDRAGRRVRAWHCADIPFAFGNLHEESVHFLVGGPPGEADEELSRRMTGAWAEFAAHGGPGWEPLDGSAGRGEAVRVWRTVAEGPAGDASGAQDGFRDLWRTAGLPLLAP</sequence>
<comment type="similarity">
    <text evidence="1 3">Belongs to the type-B carboxylesterase/lipase family.</text>
</comment>
<dbReference type="Proteomes" id="UP001056079">
    <property type="component" value="Chromosome"/>
</dbReference>
<dbReference type="InterPro" id="IPR019826">
    <property type="entry name" value="Carboxylesterase_B_AS"/>
</dbReference>
<dbReference type="SUPFAM" id="SSF53474">
    <property type="entry name" value="alpha/beta-Hydrolases"/>
    <property type="match status" value="1"/>
</dbReference>
<evidence type="ECO:0000256" key="1">
    <source>
        <dbReference type="ARBA" id="ARBA00005964"/>
    </source>
</evidence>
<dbReference type="InterPro" id="IPR029058">
    <property type="entry name" value="AB_hydrolase_fold"/>
</dbReference>
<dbReference type="EMBL" id="CP098609">
    <property type="protein sequence ID" value="USC45617.1"/>
    <property type="molecule type" value="Genomic_DNA"/>
</dbReference>
<protein>
    <recommendedName>
        <fullName evidence="3">Carboxylic ester hydrolase</fullName>
        <ecNumber evidence="3">3.1.1.-</ecNumber>
    </recommendedName>
</protein>
<organism evidence="5 6">
    <name type="scientific">Streptomyces filamentosus</name>
    <name type="common">Streptomyces roseosporus</name>
    <dbReference type="NCBI Taxonomy" id="67294"/>
    <lineage>
        <taxon>Bacteria</taxon>
        <taxon>Bacillati</taxon>
        <taxon>Actinomycetota</taxon>
        <taxon>Actinomycetes</taxon>
        <taxon>Kitasatosporales</taxon>
        <taxon>Streptomycetaceae</taxon>
        <taxon>Streptomyces</taxon>
    </lineage>
</organism>
<dbReference type="PANTHER" id="PTHR43142:SF1">
    <property type="entry name" value="CARBOXYLIC ESTER HYDROLASE"/>
    <property type="match status" value="1"/>
</dbReference>
<dbReference type="Pfam" id="PF00135">
    <property type="entry name" value="COesterase"/>
    <property type="match status" value="1"/>
</dbReference>
<accession>A0ABY4UPL0</accession>
<evidence type="ECO:0000256" key="3">
    <source>
        <dbReference type="RuleBase" id="RU361235"/>
    </source>
</evidence>
<dbReference type="PROSITE" id="PS00122">
    <property type="entry name" value="CARBOXYLESTERASE_B_1"/>
    <property type="match status" value="1"/>
</dbReference>
<proteinExistence type="inferred from homology"/>
<evidence type="ECO:0000256" key="2">
    <source>
        <dbReference type="ARBA" id="ARBA00022801"/>
    </source>
</evidence>
<dbReference type="Gene3D" id="3.40.50.1820">
    <property type="entry name" value="alpha/beta hydrolase"/>
    <property type="match status" value="1"/>
</dbReference>
<dbReference type="PANTHER" id="PTHR43142">
    <property type="entry name" value="CARBOXYLIC ESTER HYDROLASE"/>
    <property type="match status" value="1"/>
</dbReference>
<dbReference type="InterPro" id="IPR002018">
    <property type="entry name" value="CarbesteraseB"/>
</dbReference>